<evidence type="ECO:0000313" key="2">
    <source>
        <dbReference type="Proteomes" id="UP001546774"/>
    </source>
</evidence>
<dbReference type="Gene3D" id="3.60.10.10">
    <property type="entry name" value="Endonuclease/exonuclease/phosphatase"/>
    <property type="match status" value="1"/>
</dbReference>
<evidence type="ECO:0008006" key="3">
    <source>
        <dbReference type="Google" id="ProtNLM"/>
    </source>
</evidence>
<gene>
    <name evidence="1" type="ORF">WMO37_14715</name>
</gene>
<evidence type="ECO:0000313" key="1">
    <source>
        <dbReference type="EMBL" id="MEQ2556241.1"/>
    </source>
</evidence>
<reference evidence="1" key="1">
    <citation type="submission" date="2024-03" db="EMBL/GenBank/DDBJ databases">
        <title>Human intestinal bacterial collection.</title>
        <authorList>
            <person name="Pauvert C."/>
            <person name="Hitch T.C.A."/>
            <person name="Clavel T."/>
        </authorList>
    </citation>
    <scope>NUCLEOTIDE SEQUENCE [LARGE SCALE GENOMIC DNA]</scope>
    <source>
        <strain evidence="1">CLA-AA-H89B</strain>
    </source>
</reference>
<protein>
    <recommendedName>
        <fullName evidence="3">Endonuclease/exonuclease/phosphatase domain-containing protein</fullName>
    </recommendedName>
</protein>
<proteinExistence type="predicted"/>
<sequence>MSIIGVHPHNANELLKWLQKSGFSDIMLGDFNAGDYKKRCEDSKFKDNRNNYRKLILEYTDICNGQKTRRMVFPNGFVYETPIDHVLIKDSSELKKKYQCKIVKIERNEDNVSDHYPIYFKLSCLDEADKLH</sequence>
<dbReference type="InterPro" id="IPR036691">
    <property type="entry name" value="Endo/exonu/phosph_ase_sf"/>
</dbReference>
<accession>A0ABV1HAE8</accession>
<dbReference type="SUPFAM" id="SSF56219">
    <property type="entry name" value="DNase I-like"/>
    <property type="match status" value="1"/>
</dbReference>
<keyword evidence="2" id="KW-1185">Reference proteome</keyword>
<dbReference type="Proteomes" id="UP001546774">
    <property type="component" value="Unassembled WGS sequence"/>
</dbReference>
<dbReference type="EMBL" id="JBBMFS010000023">
    <property type="protein sequence ID" value="MEQ2556241.1"/>
    <property type="molecule type" value="Genomic_DNA"/>
</dbReference>
<organism evidence="1 2">
    <name type="scientific">Lachnospira intestinalis</name>
    <dbReference type="NCBI Taxonomy" id="3133158"/>
    <lineage>
        <taxon>Bacteria</taxon>
        <taxon>Bacillati</taxon>
        <taxon>Bacillota</taxon>
        <taxon>Clostridia</taxon>
        <taxon>Lachnospirales</taxon>
        <taxon>Lachnospiraceae</taxon>
        <taxon>Lachnospira</taxon>
    </lineage>
</organism>
<comment type="caution">
    <text evidence="1">The sequence shown here is derived from an EMBL/GenBank/DDBJ whole genome shotgun (WGS) entry which is preliminary data.</text>
</comment>
<name>A0ABV1HAE8_9FIRM</name>